<dbReference type="EMBL" id="JAGIQL010000008">
    <property type="protein sequence ID" value="MBP0456628.1"/>
    <property type="molecule type" value="Genomic_DNA"/>
</dbReference>
<comment type="caution">
    <text evidence="2">The sequence shown here is derived from an EMBL/GenBank/DDBJ whole genome shotgun (WGS) entry which is preliminary data.</text>
</comment>
<dbReference type="SUPFAM" id="SSF109854">
    <property type="entry name" value="DinB/YfiT-like putative metalloenzymes"/>
    <property type="match status" value="1"/>
</dbReference>
<name>A0A940M943_9ACTN</name>
<gene>
    <name evidence="2" type="ORF">JFN87_03805</name>
</gene>
<feature type="domain" description="Mycothiol-dependent maleylpyruvate isomerase metal-binding" evidence="1">
    <location>
        <begin position="10"/>
        <end position="126"/>
    </location>
</feature>
<dbReference type="GO" id="GO:0046872">
    <property type="term" value="F:metal ion binding"/>
    <property type="evidence" value="ECO:0007669"/>
    <property type="project" value="InterPro"/>
</dbReference>
<keyword evidence="3" id="KW-1185">Reference proteome</keyword>
<dbReference type="NCBIfam" id="TIGR03086">
    <property type="entry name" value="TIGR03086 family metal-binding protein"/>
    <property type="match status" value="1"/>
</dbReference>
<dbReference type="InterPro" id="IPR017517">
    <property type="entry name" value="Maleyloyr_isom"/>
</dbReference>
<dbReference type="NCBIfam" id="TIGR03083">
    <property type="entry name" value="maleylpyruvate isomerase family mycothiol-dependent enzyme"/>
    <property type="match status" value="1"/>
</dbReference>
<dbReference type="InterPro" id="IPR034660">
    <property type="entry name" value="DinB/YfiT-like"/>
</dbReference>
<dbReference type="Gene3D" id="1.20.120.450">
    <property type="entry name" value="dinb family like domain"/>
    <property type="match status" value="1"/>
</dbReference>
<reference evidence="2" key="1">
    <citation type="submission" date="2021-03" db="EMBL/GenBank/DDBJ databases">
        <title>Whole genome sequence of Streptomyces bomunensis MMS17-BM035.</title>
        <authorList>
            <person name="Lee J.H."/>
        </authorList>
    </citation>
    <scope>NUCLEOTIDE SEQUENCE</scope>
    <source>
        <strain evidence="2">MMS17-BM035</strain>
    </source>
</reference>
<protein>
    <submittedName>
        <fullName evidence="2">TIGR03086 family protein</fullName>
    </submittedName>
</protein>
<dbReference type="Pfam" id="PF11716">
    <property type="entry name" value="MDMPI_N"/>
    <property type="match status" value="1"/>
</dbReference>
<organism evidence="2 3">
    <name type="scientific">Streptomyces montanisoli</name>
    <dbReference type="NCBI Taxonomy" id="2798581"/>
    <lineage>
        <taxon>Bacteria</taxon>
        <taxon>Bacillati</taxon>
        <taxon>Actinomycetota</taxon>
        <taxon>Actinomycetes</taxon>
        <taxon>Kitasatosporales</taxon>
        <taxon>Streptomycetaceae</taxon>
        <taxon>Streptomyces</taxon>
    </lineage>
</organism>
<proteinExistence type="predicted"/>
<dbReference type="AlphaFoldDB" id="A0A940M943"/>
<evidence type="ECO:0000313" key="3">
    <source>
        <dbReference type="Proteomes" id="UP000670475"/>
    </source>
</evidence>
<sequence>MSEKISDLLERAAARTVPVVRGIEDEQLSWPTPCGDYDVRTLAGHLYRVVVNFRELAAKRDSDFSQQSMPLEGDWRTGFAEATRRLVEAWAEPGAEEGTTGARAMPARTVGCMVLGDLVVHGWDLARATGLPYAPSGVDATLLDELGPQWAQLAPTGRKMGVFGPEFPVAPGAGRFERLLGLTGRDPEWTREARAGA</sequence>
<dbReference type="Proteomes" id="UP000670475">
    <property type="component" value="Unassembled WGS sequence"/>
</dbReference>
<dbReference type="InterPro" id="IPR024344">
    <property type="entry name" value="MDMPI_metal-binding"/>
</dbReference>
<dbReference type="RefSeq" id="WP_209338412.1">
    <property type="nucleotide sequence ID" value="NZ_JAGIQL010000008.1"/>
</dbReference>
<evidence type="ECO:0000259" key="1">
    <source>
        <dbReference type="Pfam" id="PF11716"/>
    </source>
</evidence>
<accession>A0A940M943</accession>
<dbReference type="InterPro" id="IPR017520">
    <property type="entry name" value="CHP03086"/>
</dbReference>
<evidence type="ECO:0000313" key="2">
    <source>
        <dbReference type="EMBL" id="MBP0456628.1"/>
    </source>
</evidence>